<gene>
    <name evidence="1" type="ORF">ATANTOWER_001740</name>
</gene>
<name>A0ABU7CH68_9TELE</name>
<accession>A0ABU7CH68</accession>
<proteinExistence type="predicted"/>
<evidence type="ECO:0000313" key="1">
    <source>
        <dbReference type="EMBL" id="MED6261164.1"/>
    </source>
</evidence>
<reference evidence="1 2" key="1">
    <citation type="submission" date="2021-07" db="EMBL/GenBank/DDBJ databases">
        <authorList>
            <person name="Palmer J.M."/>
        </authorList>
    </citation>
    <scope>NUCLEOTIDE SEQUENCE [LARGE SCALE GENOMIC DNA]</scope>
    <source>
        <strain evidence="1 2">AT_MEX2019</strain>
        <tissue evidence="1">Muscle</tissue>
    </source>
</reference>
<sequence length="100" mass="10833">MFEYPSTNSQNSLLEFWPIPPNRTGATEPVLETFLLTHIFSSTATGLRSGLCNSHSKTLNLLYSSHVATALLVCLGHCLYGRPAQALTSCLVSCCLNIST</sequence>
<protein>
    <submittedName>
        <fullName evidence="1">Uncharacterized protein</fullName>
    </submittedName>
</protein>
<comment type="caution">
    <text evidence="1">The sequence shown here is derived from an EMBL/GenBank/DDBJ whole genome shotgun (WGS) entry which is preliminary data.</text>
</comment>
<evidence type="ECO:0000313" key="2">
    <source>
        <dbReference type="Proteomes" id="UP001345963"/>
    </source>
</evidence>
<dbReference type="Proteomes" id="UP001345963">
    <property type="component" value="Unassembled WGS sequence"/>
</dbReference>
<dbReference type="EMBL" id="JAHUTI010089688">
    <property type="protein sequence ID" value="MED6261164.1"/>
    <property type="molecule type" value="Genomic_DNA"/>
</dbReference>
<keyword evidence="2" id="KW-1185">Reference proteome</keyword>
<organism evidence="1 2">
    <name type="scientific">Ataeniobius toweri</name>
    <dbReference type="NCBI Taxonomy" id="208326"/>
    <lineage>
        <taxon>Eukaryota</taxon>
        <taxon>Metazoa</taxon>
        <taxon>Chordata</taxon>
        <taxon>Craniata</taxon>
        <taxon>Vertebrata</taxon>
        <taxon>Euteleostomi</taxon>
        <taxon>Actinopterygii</taxon>
        <taxon>Neopterygii</taxon>
        <taxon>Teleostei</taxon>
        <taxon>Neoteleostei</taxon>
        <taxon>Acanthomorphata</taxon>
        <taxon>Ovalentaria</taxon>
        <taxon>Atherinomorphae</taxon>
        <taxon>Cyprinodontiformes</taxon>
        <taxon>Goodeidae</taxon>
        <taxon>Ataeniobius</taxon>
    </lineage>
</organism>